<dbReference type="PANTHER" id="PTHR31902:SF14">
    <property type="entry name" value="ACTIN PATCHES DISTAL PROTEIN 1"/>
    <property type="match status" value="1"/>
</dbReference>
<evidence type="ECO:0000313" key="2">
    <source>
        <dbReference type="EMBL" id="KMZ75598.1"/>
    </source>
</evidence>
<feature type="compositionally biased region" description="Basic and acidic residues" evidence="1">
    <location>
        <begin position="350"/>
        <end position="360"/>
    </location>
</feature>
<name>A0A0K9Q2Y2_ZOSMR</name>
<proteinExistence type="predicted"/>
<dbReference type="InterPro" id="IPR036249">
    <property type="entry name" value="Thioredoxin-like_sf"/>
</dbReference>
<dbReference type="PANTHER" id="PTHR31902">
    <property type="entry name" value="ACTIN PATCHES DISTAL PROTEIN 1"/>
    <property type="match status" value="1"/>
</dbReference>
<dbReference type="FunFam" id="3.40.30.10:FF:000213">
    <property type="entry name" value="APD1p protein"/>
    <property type="match status" value="1"/>
</dbReference>
<dbReference type="SUPFAM" id="SSF52833">
    <property type="entry name" value="Thioredoxin-like"/>
    <property type="match status" value="1"/>
</dbReference>
<evidence type="ECO:0000256" key="1">
    <source>
        <dbReference type="SAM" id="MobiDB-lite"/>
    </source>
</evidence>
<dbReference type="OrthoDB" id="10253744at2759"/>
<organism evidence="2 3">
    <name type="scientific">Zostera marina</name>
    <name type="common">Eelgrass</name>
    <dbReference type="NCBI Taxonomy" id="29655"/>
    <lineage>
        <taxon>Eukaryota</taxon>
        <taxon>Viridiplantae</taxon>
        <taxon>Streptophyta</taxon>
        <taxon>Embryophyta</taxon>
        <taxon>Tracheophyta</taxon>
        <taxon>Spermatophyta</taxon>
        <taxon>Magnoliopsida</taxon>
        <taxon>Liliopsida</taxon>
        <taxon>Zosteraceae</taxon>
        <taxon>Zostera</taxon>
    </lineage>
</organism>
<dbReference type="OMA" id="QLWRGQM"/>
<dbReference type="STRING" id="29655.A0A0K9Q2Y2"/>
<evidence type="ECO:0000313" key="3">
    <source>
        <dbReference type="Proteomes" id="UP000036987"/>
    </source>
</evidence>
<gene>
    <name evidence="2" type="ORF">ZOSMA_112G00120</name>
</gene>
<reference evidence="3" key="1">
    <citation type="journal article" date="2016" name="Nature">
        <title>The genome of the seagrass Zostera marina reveals angiosperm adaptation to the sea.</title>
        <authorList>
            <person name="Olsen J.L."/>
            <person name="Rouze P."/>
            <person name="Verhelst B."/>
            <person name="Lin Y.-C."/>
            <person name="Bayer T."/>
            <person name="Collen J."/>
            <person name="Dattolo E."/>
            <person name="De Paoli E."/>
            <person name="Dittami S."/>
            <person name="Maumus F."/>
            <person name="Michel G."/>
            <person name="Kersting A."/>
            <person name="Lauritano C."/>
            <person name="Lohaus R."/>
            <person name="Toepel M."/>
            <person name="Tonon T."/>
            <person name="Vanneste K."/>
            <person name="Amirebrahimi M."/>
            <person name="Brakel J."/>
            <person name="Bostroem C."/>
            <person name="Chovatia M."/>
            <person name="Grimwood J."/>
            <person name="Jenkins J.W."/>
            <person name="Jueterbock A."/>
            <person name="Mraz A."/>
            <person name="Stam W.T."/>
            <person name="Tice H."/>
            <person name="Bornberg-Bauer E."/>
            <person name="Green P.J."/>
            <person name="Pearson G.A."/>
            <person name="Procaccini G."/>
            <person name="Duarte C.M."/>
            <person name="Schmutz J."/>
            <person name="Reusch T.B.H."/>
            <person name="Van de Peer Y."/>
        </authorList>
    </citation>
    <scope>NUCLEOTIDE SEQUENCE [LARGE SCALE GENOMIC DNA]</scope>
    <source>
        <strain evidence="3">cv. Finnish</strain>
    </source>
</reference>
<feature type="region of interest" description="Disordered" evidence="1">
    <location>
        <begin position="350"/>
        <end position="378"/>
    </location>
</feature>
<dbReference type="CDD" id="cd03062">
    <property type="entry name" value="TRX_Fd_Sucrase"/>
    <property type="match status" value="1"/>
</dbReference>
<dbReference type="Gene3D" id="3.40.30.10">
    <property type="entry name" value="Glutaredoxin"/>
    <property type="match status" value="1"/>
</dbReference>
<sequence length="420" mass="46007">MEETNNSTPQPTTAYGSNGGAADNYFAVADSTGSGSGSLQNDGFLSSGGGDGSGYDAEFGFQRPEFLTEKIAGTVHEFDRHIFLCYKTPHVWPAQVEAAEFDRLPRLLSAAVKARRGDMKKLTGLTICEGEDGTESSNGDVLFFPDMIRYSRLTHFDVDTFVEETLVKDIEWMPGAPEKLTGSYVFVCAHGSRDRRCGVCGPPLIKRFKEEINTRGLQDKVFVSPCSHIGGHKYAGNVIIFSRTGDDGEVKGNWYGYVNPDDVPALLDQHIAVGKILPHLWRGQMGMSKEEQKKTHKLWFQANGGIKKIEQGAKDSQSETVFDIPNTNNVGCCGGPNNSSCCQTQEFKPEEKLNDDRKVDPNSPEATAAKNSSKGAASKKTRAMSTWFECWEREDTYAALAVVAAAATVTFAYGCYKHLK</sequence>
<dbReference type="Pfam" id="PF06999">
    <property type="entry name" value="Suc_Fer-like"/>
    <property type="match status" value="1"/>
</dbReference>
<protein>
    <submittedName>
        <fullName evidence="2">Altered inheritance of mitochondria protein 32</fullName>
    </submittedName>
</protein>
<dbReference type="InterPro" id="IPR009737">
    <property type="entry name" value="Aim32/Apd1-like"/>
</dbReference>
<comment type="caution">
    <text evidence="2">The sequence shown here is derived from an EMBL/GenBank/DDBJ whole genome shotgun (WGS) entry which is preliminary data.</text>
</comment>
<dbReference type="Proteomes" id="UP000036987">
    <property type="component" value="Unassembled WGS sequence"/>
</dbReference>
<accession>A0A0K9Q2Y2</accession>
<keyword evidence="3" id="KW-1185">Reference proteome</keyword>
<dbReference type="AlphaFoldDB" id="A0A0K9Q2Y2"/>
<dbReference type="EMBL" id="LFYR01000145">
    <property type="protein sequence ID" value="KMZ75598.1"/>
    <property type="molecule type" value="Genomic_DNA"/>
</dbReference>